<evidence type="ECO:0000256" key="1">
    <source>
        <dbReference type="ARBA" id="ARBA00005378"/>
    </source>
</evidence>
<dbReference type="AlphaFoldDB" id="A0A132AEU6"/>
<dbReference type="GO" id="GO:0003689">
    <property type="term" value="F:DNA clamp loader activity"/>
    <property type="evidence" value="ECO:0007669"/>
    <property type="project" value="TreeGrafter"/>
</dbReference>
<dbReference type="PANTHER" id="PTHR11669">
    <property type="entry name" value="REPLICATION FACTOR C / DNA POLYMERASE III GAMMA-TAU SUBUNIT"/>
    <property type="match status" value="1"/>
</dbReference>
<dbReference type="FunFam" id="3.40.50.300:FF:003154">
    <property type="entry name" value="Serine/threonine-protein phosphatase"/>
    <property type="match status" value="1"/>
</dbReference>
<dbReference type="Gene3D" id="1.20.272.10">
    <property type="match status" value="1"/>
</dbReference>
<dbReference type="InterPro" id="IPR003959">
    <property type="entry name" value="ATPase_AAA_core"/>
</dbReference>
<dbReference type="Proteomes" id="UP000070412">
    <property type="component" value="Unassembled WGS sequence"/>
</dbReference>
<evidence type="ECO:0000256" key="3">
    <source>
        <dbReference type="ARBA" id="ARBA00022741"/>
    </source>
</evidence>
<proteinExistence type="inferred from homology"/>
<dbReference type="CDD" id="cd00009">
    <property type="entry name" value="AAA"/>
    <property type="match status" value="1"/>
</dbReference>
<dbReference type="GO" id="GO:0005634">
    <property type="term" value="C:nucleus"/>
    <property type="evidence" value="ECO:0007669"/>
    <property type="project" value="TreeGrafter"/>
</dbReference>
<reference evidence="10" key="2">
    <citation type="journal article" date="2020" name="PLoS Negl. Trop. Dis.">
        <title>High-quality nuclear genome for Sarcoptes scabiei-A critical resource for a neglected parasite.</title>
        <authorList>
            <person name="Korhonen P.K."/>
            <person name="Gasser R.B."/>
            <person name="Ma G."/>
            <person name="Wang T."/>
            <person name="Stroehlein A.J."/>
            <person name="Young N.D."/>
            <person name="Ang C.S."/>
            <person name="Fernando D.D."/>
            <person name="Lu H.C."/>
            <person name="Taylor S."/>
            <person name="Reynolds S.L."/>
            <person name="Mofiz E."/>
            <person name="Najaraj S.H."/>
            <person name="Gowda H."/>
            <person name="Madugundu A."/>
            <person name="Renuse S."/>
            <person name="Holt D."/>
            <person name="Pandey A."/>
            <person name="Papenfuss A.T."/>
            <person name="Fischer K."/>
        </authorList>
    </citation>
    <scope>NUCLEOTIDE SEQUENCE [LARGE SCALE GENOMIC DNA]</scope>
</reference>
<keyword evidence="3" id="KW-0547">Nucleotide-binding</keyword>
<dbReference type="FunFam" id="1.20.272.10:FF:000006">
    <property type="entry name" value="Replication factor C subunit 2"/>
    <property type="match status" value="1"/>
</dbReference>
<reference evidence="8 11" key="1">
    <citation type="journal article" date="2015" name="Parasit. Vectors">
        <title>Draft genome of the scabies mite.</title>
        <authorList>
            <person name="Rider S.D.Jr."/>
            <person name="Morgan M.S."/>
            <person name="Arlian L.G."/>
        </authorList>
    </citation>
    <scope>NUCLEOTIDE SEQUENCE [LARGE SCALE GENOMIC DNA]</scope>
    <source>
        <strain evidence="8">Arlian Lab</strain>
    </source>
</reference>
<dbReference type="InterPro" id="IPR047854">
    <property type="entry name" value="RFC_lid"/>
</dbReference>
<name>A0A132AEU6_SARSC</name>
<dbReference type="InterPro" id="IPR027417">
    <property type="entry name" value="P-loop_NTPase"/>
</dbReference>
<organism evidence="8 11">
    <name type="scientific">Sarcoptes scabiei</name>
    <name type="common">Itch mite</name>
    <name type="synonym">Acarus scabiei</name>
    <dbReference type="NCBI Taxonomy" id="52283"/>
    <lineage>
        <taxon>Eukaryota</taxon>
        <taxon>Metazoa</taxon>
        <taxon>Ecdysozoa</taxon>
        <taxon>Arthropoda</taxon>
        <taxon>Chelicerata</taxon>
        <taxon>Arachnida</taxon>
        <taxon>Acari</taxon>
        <taxon>Acariformes</taxon>
        <taxon>Sarcoptiformes</taxon>
        <taxon>Astigmata</taxon>
        <taxon>Psoroptidia</taxon>
        <taxon>Sarcoptoidea</taxon>
        <taxon>Sarcoptidae</taxon>
        <taxon>Sarcoptinae</taxon>
        <taxon>Sarcoptes</taxon>
    </lineage>
</organism>
<dbReference type="Gene3D" id="3.40.50.300">
    <property type="entry name" value="P-loop containing nucleotide triphosphate hydrolases"/>
    <property type="match status" value="1"/>
</dbReference>
<dbReference type="InterPro" id="IPR050238">
    <property type="entry name" value="DNA_Rep/Repair_Clamp_Loader"/>
</dbReference>
<accession>A0A132AEU6</accession>
<evidence type="ECO:0000259" key="6">
    <source>
        <dbReference type="SMART" id="SM00382"/>
    </source>
</evidence>
<dbReference type="SUPFAM" id="SSF48019">
    <property type="entry name" value="post-AAA+ oligomerization domain-like"/>
    <property type="match status" value="1"/>
</dbReference>
<dbReference type="EMBL" id="WVUK01000065">
    <property type="protein sequence ID" value="KAF7488790.1"/>
    <property type="molecule type" value="Genomic_DNA"/>
</dbReference>
<dbReference type="Gene3D" id="1.10.8.60">
    <property type="match status" value="1"/>
</dbReference>
<evidence type="ECO:0000256" key="4">
    <source>
        <dbReference type="ARBA" id="ARBA00022840"/>
    </source>
</evidence>
<evidence type="ECO:0000313" key="7">
    <source>
        <dbReference type="EMBL" id="KAF7488790.1"/>
    </source>
</evidence>
<keyword evidence="10" id="KW-1185">Reference proteome</keyword>
<evidence type="ECO:0000313" key="10">
    <source>
        <dbReference type="Proteomes" id="UP000070412"/>
    </source>
</evidence>
<dbReference type="FunFam" id="1.10.8.60:FF:000012">
    <property type="entry name" value="Replication factor C subunit 4"/>
    <property type="match status" value="1"/>
</dbReference>
<dbReference type="GO" id="GO:0006281">
    <property type="term" value="P:DNA repair"/>
    <property type="evidence" value="ECO:0007669"/>
    <property type="project" value="TreeGrafter"/>
</dbReference>
<evidence type="ECO:0000313" key="11">
    <source>
        <dbReference type="Proteomes" id="UP000616769"/>
    </source>
</evidence>
<protein>
    <recommendedName>
        <fullName evidence="5">Replication factor C subunit 2</fullName>
    </recommendedName>
</protein>
<dbReference type="Pfam" id="PF08542">
    <property type="entry name" value="Rep_fac_C"/>
    <property type="match status" value="1"/>
</dbReference>
<dbReference type="SUPFAM" id="SSF52540">
    <property type="entry name" value="P-loop containing nucleoside triphosphate hydrolases"/>
    <property type="match status" value="1"/>
</dbReference>
<dbReference type="GO" id="GO:0016887">
    <property type="term" value="F:ATP hydrolysis activity"/>
    <property type="evidence" value="ECO:0007669"/>
    <property type="project" value="InterPro"/>
</dbReference>
<evidence type="ECO:0000313" key="9">
    <source>
        <dbReference type="EnsemblMetazoa" id="KAF7488790.1"/>
    </source>
</evidence>
<dbReference type="CDD" id="cd18140">
    <property type="entry name" value="HLD_clamp_RFC"/>
    <property type="match status" value="1"/>
</dbReference>
<evidence type="ECO:0000256" key="5">
    <source>
        <dbReference type="ARBA" id="ARBA00040745"/>
    </source>
</evidence>
<dbReference type="GO" id="GO:0003677">
    <property type="term" value="F:DNA binding"/>
    <property type="evidence" value="ECO:0007669"/>
    <property type="project" value="InterPro"/>
</dbReference>
<dbReference type="InterPro" id="IPR013748">
    <property type="entry name" value="Rep_factorC_C"/>
</dbReference>
<dbReference type="EnsemblMetazoa" id="SSS_5920s_mrna">
    <property type="protein sequence ID" value="KAF7488790.1"/>
    <property type="gene ID" value="SSS_5920"/>
</dbReference>
<gene>
    <name evidence="8" type="ORF">QR98_0080410</name>
    <name evidence="7" type="ORF">SSS_5920</name>
</gene>
<evidence type="ECO:0000313" key="8">
    <source>
        <dbReference type="EMBL" id="KPM09504.1"/>
    </source>
</evidence>
<dbReference type="GO" id="GO:0006261">
    <property type="term" value="P:DNA-templated DNA replication"/>
    <property type="evidence" value="ECO:0007669"/>
    <property type="project" value="TreeGrafter"/>
</dbReference>
<dbReference type="NCBIfam" id="NF001679">
    <property type="entry name" value="PRK00440.1"/>
    <property type="match status" value="1"/>
</dbReference>
<dbReference type="Pfam" id="PF00004">
    <property type="entry name" value="AAA"/>
    <property type="match status" value="1"/>
</dbReference>
<comment type="similarity">
    <text evidence="1">Belongs to the activator 1 small subunits family.</text>
</comment>
<dbReference type="EMBL" id="JXLN01013659">
    <property type="protein sequence ID" value="KPM09504.1"/>
    <property type="molecule type" value="Genomic_DNA"/>
</dbReference>
<keyword evidence="2" id="KW-0235">DNA replication</keyword>
<dbReference type="OrthoDB" id="4199794at2759"/>
<dbReference type="SMART" id="SM00382">
    <property type="entry name" value="AAA"/>
    <property type="match status" value="1"/>
</dbReference>
<dbReference type="Proteomes" id="UP000616769">
    <property type="component" value="Unassembled WGS sequence"/>
</dbReference>
<feature type="domain" description="AAA+ ATPase" evidence="6">
    <location>
        <begin position="39"/>
        <end position="165"/>
    </location>
</feature>
<dbReference type="InterPro" id="IPR003593">
    <property type="entry name" value="AAA+_ATPase"/>
</dbReference>
<dbReference type="PANTHER" id="PTHR11669:SF5">
    <property type="entry name" value="REPLICATION FACTOR C SUBUNIT 2"/>
    <property type="match status" value="1"/>
</dbReference>
<sequence>MTSNKNIPWIEKYRPRKLDEIVGNRDVIDRFKMFSQNGNIPNFILNGPPGVGKTTSILCLARELLGQNFETAVIELNASNERGIDVVRNKIKTFAQNKINLPLNHHKIIILDEADSMTDSAQQALRTTIEKYSNTTRFAFACNSSEKIIEPIQSRCVVIRFAKIPDENISKKLIEICKKENLDYTKEGIDAIVFVANNDLRFAINNLQAVADGFNSKITSENVFKICDEPHPIHIENMFKHCLEYDFDKAFIIIANLRSLGYSSEDIIAIVFRICKTYPMPEFLKLEFIKEIGSTQLRISKGLNSIIQLSGLVSRLCKIQKSMLS</sequence>
<keyword evidence="4" id="KW-0067">ATP-binding</keyword>
<dbReference type="GO" id="GO:0005663">
    <property type="term" value="C:DNA replication factor C complex"/>
    <property type="evidence" value="ECO:0007669"/>
    <property type="project" value="TreeGrafter"/>
</dbReference>
<evidence type="ECO:0000256" key="2">
    <source>
        <dbReference type="ARBA" id="ARBA00022705"/>
    </source>
</evidence>
<dbReference type="InterPro" id="IPR008921">
    <property type="entry name" value="DNA_pol3_clamp-load_cplx_C"/>
</dbReference>
<dbReference type="VEuPathDB" id="VectorBase:SSCA004318"/>
<dbReference type="GO" id="GO:0005524">
    <property type="term" value="F:ATP binding"/>
    <property type="evidence" value="ECO:0007669"/>
    <property type="project" value="UniProtKB-KW"/>
</dbReference>
<reference evidence="9" key="4">
    <citation type="submission" date="2022-06" db="UniProtKB">
        <authorList>
            <consortium name="EnsemblMetazoa"/>
        </authorList>
    </citation>
    <scope>IDENTIFICATION</scope>
</reference>
<reference evidence="7" key="3">
    <citation type="submission" date="2020-01" db="EMBL/GenBank/DDBJ databases">
        <authorList>
            <person name="Korhonen P.K.K."/>
            <person name="Guangxu M.G."/>
            <person name="Wang T.W."/>
            <person name="Stroehlein A.J.S."/>
            <person name="Young N.D."/>
            <person name="Ang C.-S.A."/>
            <person name="Fernando D.W.F."/>
            <person name="Lu H.L."/>
            <person name="Taylor S.T."/>
            <person name="Ehtesham M.E.M."/>
            <person name="Najaraj S.H.N."/>
            <person name="Harsha G.H.G."/>
            <person name="Madugundu A.M."/>
            <person name="Renuse S.R."/>
            <person name="Holt D.H."/>
            <person name="Pandey A.P."/>
            <person name="Papenfuss A.P."/>
            <person name="Gasser R.B.G."/>
            <person name="Fischer K.F."/>
        </authorList>
    </citation>
    <scope>NUCLEOTIDE SEQUENCE</scope>
    <source>
        <strain evidence="7">SSS_KF_BRIS2020</strain>
    </source>
</reference>